<organism evidence="2 3">
    <name type="scientific">Euplotes crassus</name>
    <dbReference type="NCBI Taxonomy" id="5936"/>
    <lineage>
        <taxon>Eukaryota</taxon>
        <taxon>Sar</taxon>
        <taxon>Alveolata</taxon>
        <taxon>Ciliophora</taxon>
        <taxon>Intramacronucleata</taxon>
        <taxon>Spirotrichea</taxon>
        <taxon>Hypotrichia</taxon>
        <taxon>Euplotida</taxon>
        <taxon>Euplotidae</taxon>
        <taxon>Moneuplotes</taxon>
    </lineage>
</organism>
<feature type="compositionally biased region" description="Low complexity" evidence="1">
    <location>
        <begin position="13"/>
        <end position="23"/>
    </location>
</feature>
<accession>A0AAD1X5S1</accession>
<dbReference type="Proteomes" id="UP001295684">
    <property type="component" value="Unassembled WGS sequence"/>
</dbReference>
<dbReference type="AlphaFoldDB" id="A0AAD1X5S1"/>
<proteinExistence type="predicted"/>
<evidence type="ECO:0000256" key="1">
    <source>
        <dbReference type="SAM" id="MobiDB-lite"/>
    </source>
</evidence>
<sequence>MAKLINRRAFGPNSGSSSSKNNTWSSIKESLVDKESKVDNKYFLNKLRLELTRKSMIRSGKDGYMNFNDSPFSPVQAKISNSTLGDNEFINSLNYLQLIRNCKKRIKHRLAKLGPSRKHVLNLQQDFKGYIYDKFIAPIKMKHLSLEANAYLVLMNDRGYYKELCKLNVHNKKSMRKNKRLRSSIKPEDLQAVFYRNPKAVDKEKNQLKEFKKVLHDKAYKEKLLKEGESNPFLPNFSQFKTETNSHSSSISHPVGVGLMHTKSFNSEVPRFSQSIKVQDDRKETKYSNLPMQSIVETNIKKKKRSKKQETLKERHFKSVDENKKKPIYPSVFFVVSKSSKSPVVNRFNLRKKSIAIKKVVLTDVFKSMMAKKDKFKAINSLKIDTKSLKSPLGLYSPKVTQYTADGVPKKLLSPSTVIKHKRKIRSPDQGHRIRGIEERCFTTKQNKRARRAKNITTLSKNSDILNLDIKDVQTQFAAKIRKSLIDASL</sequence>
<reference evidence="2" key="1">
    <citation type="submission" date="2023-07" db="EMBL/GenBank/DDBJ databases">
        <authorList>
            <consortium name="AG Swart"/>
            <person name="Singh M."/>
            <person name="Singh A."/>
            <person name="Seah K."/>
            <person name="Emmerich C."/>
        </authorList>
    </citation>
    <scope>NUCLEOTIDE SEQUENCE</scope>
    <source>
        <strain evidence="2">DP1</strain>
    </source>
</reference>
<gene>
    <name evidence="2" type="ORF">ECRASSUSDP1_LOCUS39</name>
</gene>
<evidence type="ECO:0000313" key="2">
    <source>
        <dbReference type="EMBL" id="CAI2358756.1"/>
    </source>
</evidence>
<protein>
    <submittedName>
        <fullName evidence="2">Uncharacterized protein</fullName>
    </submittedName>
</protein>
<comment type="caution">
    <text evidence="2">The sequence shown here is derived from an EMBL/GenBank/DDBJ whole genome shotgun (WGS) entry which is preliminary data.</text>
</comment>
<name>A0AAD1X5S1_EUPCR</name>
<dbReference type="EMBL" id="CAMPGE010000039">
    <property type="protein sequence ID" value="CAI2358756.1"/>
    <property type="molecule type" value="Genomic_DNA"/>
</dbReference>
<evidence type="ECO:0000313" key="3">
    <source>
        <dbReference type="Proteomes" id="UP001295684"/>
    </source>
</evidence>
<feature type="region of interest" description="Disordered" evidence="1">
    <location>
        <begin position="1"/>
        <end position="23"/>
    </location>
</feature>
<keyword evidence="3" id="KW-1185">Reference proteome</keyword>